<evidence type="ECO:0000313" key="1">
    <source>
        <dbReference type="EMBL" id="AFL78968.1"/>
    </source>
</evidence>
<dbReference type="KEGG" id="afd:Alfi_2708"/>
<accession>I3YPQ0</accession>
<proteinExistence type="predicted"/>
<dbReference type="AlphaFoldDB" id="I3YPQ0"/>
<dbReference type="HOGENOM" id="CLU_703282_0_0_10"/>
<dbReference type="PATRIC" id="fig|679935.3.peg.2624"/>
<organism evidence="1 2">
    <name type="scientific">Alistipes finegoldii (strain DSM 17242 / JCM 16770 / CCUG 46020 / CIP 107999 / KCTC 15236 / AHN 2437)</name>
    <dbReference type="NCBI Taxonomy" id="679935"/>
    <lineage>
        <taxon>Bacteria</taxon>
        <taxon>Pseudomonadati</taxon>
        <taxon>Bacteroidota</taxon>
        <taxon>Bacteroidia</taxon>
        <taxon>Bacteroidales</taxon>
        <taxon>Rikenellaceae</taxon>
        <taxon>Alistipes</taxon>
    </lineage>
</organism>
<evidence type="ECO:0000313" key="2">
    <source>
        <dbReference type="Proteomes" id="UP000006052"/>
    </source>
</evidence>
<dbReference type="Proteomes" id="UP000006052">
    <property type="component" value="Chromosome"/>
</dbReference>
<name>I3YPQ0_ALIFI</name>
<gene>
    <name evidence="1" type="ordered locus">Alfi_2708</name>
</gene>
<sequence length="392" mass="46544">MQILNTLPTTDPYRLMGLKRPPMTGTLAGAWTHHILSSYRNGFWEDANIWLGGHEEYLFSKDNTVEIATQYNNSIQTYSFDRKTRYLQIGERRYYVAKLTDKHLEIIWGNGESVYKLQLDRLLDGKLHIIQKQSDEISCDNLPSGYWRVEKEYSRETENENWVLEKDYTQKAGFWVWDFKLNSRDIVEYKFGQRGTYQAAKPVTPHIIYFFFNQKRYFNGQIMFDGKNNFWLYVLTDQTGTPENSLKMYRFTRWDSSSLQVIGRNIWWAETYPVFAMNTDNFPLEHLELWHNAPSDAATLFDTMDFIERPSEYADEKYAGAYVFAHAFKQNKKVRTAADAGLLYRQFLAILDMWLQLRSKAIIIRNIRLFAFKKYSEYINKLQAEIDRLKQE</sequence>
<protein>
    <submittedName>
        <fullName evidence="1">Uncharacterized protein</fullName>
    </submittedName>
</protein>
<reference evidence="2" key="1">
    <citation type="journal article" date="2013" name="Stand. Genomic Sci.">
        <title>Complete genome sequence of the bile-resistant pigment-producing anaerobe Alistipes finegoldii type strain (AHN2437(T)).</title>
        <authorList>
            <person name="Mavromatis K."/>
            <person name="Stackebrandt E."/>
            <person name="Munk C."/>
            <person name="Lapidus A."/>
            <person name="Nolan M."/>
            <person name="Lucas S."/>
            <person name="Hammon N."/>
            <person name="Deshpande S."/>
            <person name="Cheng J.F."/>
            <person name="Tapia R."/>
            <person name="Goodwin L.A."/>
            <person name="Pitluck S."/>
            <person name="Liolios K."/>
            <person name="Pagani I."/>
            <person name="Ivanova N."/>
            <person name="Mikhailova N."/>
            <person name="Huntemann M."/>
            <person name="Pati A."/>
            <person name="Chen A."/>
            <person name="Palaniappan K."/>
            <person name="Land M."/>
            <person name="Hauser L."/>
            <person name="Rohde M."/>
            <person name="Gronow S."/>
            <person name="Goker M."/>
            <person name="Detter J.C."/>
            <person name="Bristow J."/>
            <person name="Eisen J.A."/>
            <person name="Markowitz V."/>
            <person name="Hugenholtz P."/>
            <person name="Kyrpides N.C."/>
            <person name="Klenk H.P."/>
            <person name="Woyke T."/>
        </authorList>
    </citation>
    <scope>NUCLEOTIDE SEQUENCE</scope>
    <source>
        <strain evidence="2">DSM 17242 / JCM 16770 / AHN 2437 / CCUG 46020 / CIP 107999</strain>
    </source>
</reference>
<dbReference type="EMBL" id="CP003274">
    <property type="protein sequence ID" value="AFL78968.1"/>
    <property type="molecule type" value="Genomic_DNA"/>
</dbReference>